<evidence type="ECO:0000313" key="1">
    <source>
        <dbReference type="EMBL" id="KAL2337408.1"/>
    </source>
</evidence>
<gene>
    <name evidence="1" type="ORF">Fmac_011854</name>
</gene>
<accession>A0ABD1MNL7</accession>
<protein>
    <submittedName>
        <fullName evidence="1">Uncharacterized protein</fullName>
    </submittedName>
</protein>
<keyword evidence="2" id="KW-1185">Reference proteome</keyword>
<proteinExistence type="predicted"/>
<evidence type="ECO:0000313" key="2">
    <source>
        <dbReference type="Proteomes" id="UP001603857"/>
    </source>
</evidence>
<comment type="caution">
    <text evidence="1">The sequence shown here is derived from an EMBL/GenBank/DDBJ whole genome shotgun (WGS) entry which is preliminary data.</text>
</comment>
<sequence>MEPLISSISRITTKTHHMPQPLSSPENHHHLLISNLEEADVTGEENNCNDEFWSMFYDVRKWEPSILPGFHLTWVMIGKGKEVSFEPAMEDGLREISGLQHGKGNGKRTKLGWFVKLFTIVGLFQNKFWDHGCLVVTQVRLRDTLYTWQS</sequence>
<dbReference type="Proteomes" id="UP001603857">
    <property type="component" value="Unassembled WGS sequence"/>
</dbReference>
<organism evidence="1 2">
    <name type="scientific">Flemingia macrophylla</name>
    <dbReference type="NCBI Taxonomy" id="520843"/>
    <lineage>
        <taxon>Eukaryota</taxon>
        <taxon>Viridiplantae</taxon>
        <taxon>Streptophyta</taxon>
        <taxon>Embryophyta</taxon>
        <taxon>Tracheophyta</taxon>
        <taxon>Spermatophyta</taxon>
        <taxon>Magnoliopsida</taxon>
        <taxon>eudicotyledons</taxon>
        <taxon>Gunneridae</taxon>
        <taxon>Pentapetalae</taxon>
        <taxon>rosids</taxon>
        <taxon>fabids</taxon>
        <taxon>Fabales</taxon>
        <taxon>Fabaceae</taxon>
        <taxon>Papilionoideae</taxon>
        <taxon>50 kb inversion clade</taxon>
        <taxon>NPAAA clade</taxon>
        <taxon>indigoferoid/millettioid clade</taxon>
        <taxon>Phaseoleae</taxon>
        <taxon>Flemingia</taxon>
    </lineage>
</organism>
<reference evidence="1 2" key="1">
    <citation type="submission" date="2024-08" db="EMBL/GenBank/DDBJ databases">
        <title>Insights into the chromosomal genome structure of Flemingia macrophylla.</title>
        <authorList>
            <person name="Ding Y."/>
            <person name="Zhao Y."/>
            <person name="Bi W."/>
            <person name="Wu M."/>
            <person name="Zhao G."/>
            <person name="Gong Y."/>
            <person name="Li W."/>
            <person name="Zhang P."/>
        </authorList>
    </citation>
    <scope>NUCLEOTIDE SEQUENCE [LARGE SCALE GENOMIC DNA]</scope>
    <source>
        <strain evidence="1">DYQJB</strain>
        <tissue evidence="1">Leaf</tissue>
    </source>
</reference>
<dbReference type="AlphaFoldDB" id="A0ABD1MNL7"/>
<name>A0ABD1MNL7_9FABA</name>
<dbReference type="EMBL" id="JBGMDY010000004">
    <property type="protein sequence ID" value="KAL2337408.1"/>
    <property type="molecule type" value="Genomic_DNA"/>
</dbReference>